<keyword evidence="7" id="KW-0479">Metal-binding</keyword>
<dbReference type="PANTHER" id="PTHR42951">
    <property type="entry name" value="METALLO-BETA-LACTAMASE DOMAIN-CONTAINING"/>
    <property type="match status" value="1"/>
</dbReference>
<evidence type="ECO:0000256" key="11">
    <source>
        <dbReference type="ARBA" id="ARBA00022833"/>
    </source>
</evidence>
<feature type="domain" description="Metallo-beta-lactamase" evidence="13">
    <location>
        <begin position="72"/>
        <end position="243"/>
    </location>
</feature>
<keyword evidence="15" id="KW-1185">Reference proteome</keyword>
<dbReference type="Gene3D" id="3.60.15.10">
    <property type="entry name" value="Ribonuclease Z/Hydroxyacylglutathione hydrolase-like"/>
    <property type="match status" value="1"/>
</dbReference>
<evidence type="ECO:0000313" key="15">
    <source>
        <dbReference type="Proteomes" id="UP000636010"/>
    </source>
</evidence>
<evidence type="ECO:0000256" key="8">
    <source>
        <dbReference type="ARBA" id="ARBA00022729"/>
    </source>
</evidence>
<evidence type="ECO:0000259" key="13">
    <source>
        <dbReference type="SMART" id="SM00849"/>
    </source>
</evidence>
<comment type="catalytic activity">
    <reaction evidence="1">
        <text>a beta-lactam + H2O = a substituted beta-amino acid</text>
        <dbReference type="Rhea" id="RHEA:20401"/>
        <dbReference type="ChEBI" id="CHEBI:15377"/>
        <dbReference type="ChEBI" id="CHEBI:35627"/>
        <dbReference type="ChEBI" id="CHEBI:140347"/>
        <dbReference type="EC" id="3.5.2.6"/>
    </reaction>
</comment>
<comment type="cofactor">
    <cofactor evidence="2">
        <name>Zn(2+)</name>
        <dbReference type="ChEBI" id="CHEBI:29105"/>
    </cofactor>
</comment>
<keyword evidence="10" id="KW-0378">Hydrolase</keyword>
<dbReference type="SUPFAM" id="SSF56281">
    <property type="entry name" value="Metallo-hydrolase/oxidoreductase"/>
    <property type="match status" value="1"/>
</dbReference>
<comment type="similarity">
    <text evidence="4">Belongs to the metallo-beta-lactamase superfamily. Class-B beta-lactamase family.</text>
</comment>
<dbReference type="InterPro" id="IPR050855">
    <property type="entry name" value="NDM-1-like"/>
</dbReference>
<keyword evidence="12" id="KW-0046">Antibiotic resistance</keyword>
<dbReference type="RefSeq" id="WP_188459797.1">
    <property type="nucleotide sequence ID" value="NZ_BAABHU010000001.1"/>
</dbReference>
<evidence type="ECO:0000256" key="9">
    <source>
        <dbReference type="ARBA" id="ARBA00022764"/>
    </source>
</evidence>
<keyword evidence="9" id="KW-0574">Periplasm</keyword>
<dbReference type="SMART" id="SM00849">
    <property type="entry name" value="Lactamase_B"/>
    <property type="match status" value="1"/>
</dbReference>
<comment type="subcellular location">
    <subcellularLocation>
        <location evidence="3">Periplasm</location>
    </subcellularLocation>
</comment>
<dbReference type="NCBIfam" id="NF033088">
    <property type="entry name" value="bla_subclass_B1"/>
    <property type="match status" value="1"/>
</dbReference>
<accession>A0ABQ1L7F7</accession>
<dbReference type="Proteomes" id="UP000636010">
    <property type="component" value="Unassembled WGS sequence"/>
</dbReference>
<evidence type="ECO:0000313" key="14">
    <source>
        <dbReference type="EMBL" id="GGC19382.1"/>
    </source>
</evidence>
<evidence type="ECO:0000256" key="12">
    <source>
        <dbReference type="ARBA" id="ARBA00023251"/>
    </source>
</evidence>
<evidence type="ECO:0000256" key="6">
    <source>
        <dbReference type="ARBA" id="ARBA00012865"/>
    </source>
</evidence>
<comment type="caution">
    <text evidence="14">The sequence shown here is derived from an EMBL/GenBank/DDBJ whole genome shotgun (WGS) entry which is preliminary data.</text>
</comment>
<evidence type="ECO:0000256" key="7">
    <source>
        <dbReference type="ARBA" id="ARBA00022723"/>
    </source>
</evidence>
<proteinExistence type="inferred from homology"/>
<dbReference type="InterPro" id="IPR001279">
    <property type="entry name" value="Metallo-B-lactamas"/>
</dbReference>
<dbReference type="EMBL" id="BMEC01000001">
    <property type="protein sequence ID" value="GGC19382.1"/>
    <property type="molecule type" value="Genomic_DNA"/>
</dbReference>
<dbReference type="InterPro" id="IPR058199">
    <property type="entry name" value="BlaB//VIM/IMP-1"/>
</dbReference>
<keyword evidence="11" id="KW-0862">Zinc</keyword>
<gene>
    <name evidence="14" type="primary">bla</name>
    <name evidence="14" type="ORF">GCM10011506_00550</name>
</gene>
<organism evidence="14 15">
    <name type="scientific">Marivirga lumbricoides</name>
    <dbReference type="NCBI Taxonomy" id="1046115"/>
    <lineage>
        <taxon>Bacteria</taxon>
        <taxon>Pseudomonadati</taxon>
        <taxon>Bacteroidota</taxon>
        <taxon>Cytophagia</taxon>
        <taxon>Cytophagales</taxon>
        <taxon>Marivirgaceae</taxon>
        <taxon>Marivirga</taxon>
    </lineage>
</organism>
<reference evidence="15" key="1">
    <citation type="journal article" date="2019" name="Int. J. Syst. Evol. Microbiol.">
        <title>The Global Catalogue of Microorganisms (GCM) 10K type strain sequencing project: providing services to taxonomists for standard genome sequencing and annotation.</title>
        <authorList>
            <consortium name="The Broad Institute Genomics Platform"/>
            <consortium name="The Broad Institute Genome Sequencing Center for Infectious Disease"/>
            <person name="Wu L."/>
            <person name="Ma J."/>
        </authorList>
    </citation>
    <scope>NUCLEOTIDE SEQUENCE [LARGE SCALE GENOMIC DNA]</scope>
    <source>
        <strain evidence="15">CGMCC 1.10832</strain>
    </source>
</reference>
<evidence type="ECO:0000256" key="3">
    <source>
        <dbReference type="ARBA" id="ARBA00004418"/>
    </source>
</evidence>
<keyword evidence="8" id="KW-0732">Signal</keyword>
<evidence type="ECO:0000256" key="2">
    <source>
        <dbReference type="ARBA" id="ARBA00001947"/>
    </source>
</evidence>
<dbReference type="Pfam" id="PF00753">
    <property type="entry name" value="Lactamase_B"/>
    <property type="match status" value="1"/>
</dbReference>
<comment type="subunit">
    <text evidence="5">Monomer.</text>
</comment>
<dbReference type="PANTHER" id="PTHR42951:SF4">
    <property type="entry name" value="ACYL-COENZYME A THIOESTERASE MBLAC2"/>
    <property type="match status" value="1"/>
</dbReference>
<sequence length="262" mass="29195">MIARLIVLFVILVFTLNFNREAFSTPLEGKPKACFIDSLTVYESENLIIKQLTDHVYVHISFLDTNDFGKVACNGMLVVDTMEGVIFDTPTDSISSEELLNFVSEELKSKVVALVPTHFHSDCLGGITAFEYHDIPVYVHSLTMELLTQGEIGFSKPVKEFNDKLSLNIGGRKVHAEYFGEGHTKDNIIGYFPEDKAVFGGCLIKEDGAKKGYLGDANLAEWSATVLKIKTKYPKAQIVVPGHGQWGDSDLFDYTIELFNIK</sequence>
<dbReference type="InterPro" id="IPR036866">
    <property type="entry name" value="RibonucZ/Hydroxyglut_hydro"/>
</dbReference>
<protein>
    <recommendedName>
        <fullName evidence="6">beta-lactamase</fullName>
        <ecNumber evidence="6">3.5.2.6</ecNumber>
    </recommendedName>
</protein>
<evidence type="ECO:0000256" key="5">
    <source>
        <dbReference type="ARBA" id="ARBA00011245"/>
    </source>
</evidence>
<dbReference type="CDD" id="cd16302">
    <property type="entry name" value="CcrA-like_MBL-B1"/>
    <property type="match status" value="1"/>
</dbReference>
<dbReference type="EC" id="3.5.2.6" evidence="6"/>
<name>A0ABQ1L7F7_9BACT</name>
<evidence type="ECO:0000256" key="4">
    <source>
        <dbReference type="ARBA" id="ARBA00005250"/>
    </source>
</evidence>
<evidence type="ECO:0000256" key="1">
    <source>
        <dbReference type="ARBA" id="ARBA00001526"/>
    </source>
</evidence>
<evidence type="ECO:0000256" key="10">
    <source>
        <dbReference type="ARBA" id="ARBA00022801"/>
    </source>
</evidence>